<organism evidence="2 3">
    <name type="scientific">Desmophyllum pertusum</name>
    <dbReference type="NCBI Taxonomy" id="174260"/>
    <lineage>
        <taxon>Eukaryota</taxon>
        <taxon>Metazoa</taxon>
        <taxon>Cnidaria</taxon>
        <taxon>Anthozoa</taxon>
        <taxon>Hexacorallia</taxon>
        <taxon>Scleractinia</taxon>
        <taxon>Caryophylliina</taxon>
        <taxon>Caryophylliidae</taxon>
        <taxon>Desmophyllum</taxon>
    </lineage>
</organism>
<accession>A0A9X0A3F7</accession>
<sequence>MDTFGRRLESMESEAQDLIELQELFEKAVVNFSVLPSGQHTEWKRGRWQRINTKLMKKATEAQIDVVTALPFESHEWCVFVGMHHAILTYRLDENDLGQLLELGLHNHAEEVRAIIQRAAKDVAIESSLKTYEEVWLSKIFELRAHTRMKGPSSATAATQDVSMVSY</sequence>
<dbReference type="GO" id="GO:0051959">
    <property type="term" value="F:dynein light intermediate chain binding"/>
    <property type="evidence" value="ECO:0007669"/>
    <property type="project" value="InterPro"/>
</dbReference>
<dbReference type="InterPro" id="IPR026983">
    <property type="entry name" value="DHC"/>
</dbReference>
<keyword evidence="3" id="KW-1185">Reference proteome</keyword>
<dbReference type="GO" id="GO:0007018">
    <property type="term" value="P:microtubule-based movement"/>
    <property type="evidence" value="ECO:0007669"/>
    <property type="project" value="InterPro"/>
</dbReference>
<dbReference type="Gene3D" id="1.10.287.2620">
    <property type="match status" value="1"/>
</dbReference>
<dbReference type="Pfam" id="PF08393">
    <property type="entry name" value="DHC_N2"/>
    <property type="match status" value="1"/>
</dbReference>
<name>A0A9X0A3F7_9CNID</name>
<dbReference type="GO" id="GO:0030286">
    <property type="term" value="C:dynein complex"/>
    <property type="evidence" value="ECO:0007669"/>
    <property type="project" value="InterPro"/>
</dbReference>
<reference evidence="2" key="1">
    <citation type="submission" date="2023-01" db="EMBL/GenBank/DDBJ databases">
        <title>Genome assembly of the deep-sea coral Lophelia pertusa.</title>
        <authorList>
            <person name="Herrera S."/>
            <person name="Cordes E."/>
        </authorList>
    </citation>
    <scope>NUCLEOTIDE SEQUENCE</scope>
    <source>
        <strain evidence="2">USNM1676648</strain>
        <tissue evidence="2">Polyp</tissue>
    </source>
</reference>
<gene>
    <name evidence="2" type="ORF">OS493_010386</name>
</gene>
<dbReference type="OrthoDB" id="6272815at2759"/>
<evidence type="ECO:0000313" key="3">
    <source>
        <dbReference type="Proteomes" id="UP001163046"/>
    </source>
</evidence>
<evidence type="ECO:0000313" key="2">
    <source>
        <dbReference type="EMBL" id="KAJ7392733.1"/>
    </source>
</evidence>
<dbReference type="GO" id="GO:0045505">
    <property type="term" value="F:dynein intermediate chain binding"/>
    <property type="evidence" value="ECO:0007669"/>
    <property type="project" value="InterPro"/>
</dbReference>
<comment type="caution">
    <text evidence="2">The sequence shown here is derived from an EMBL/GenBank/DDBJ whole genome shotgun (WGS) entry which is preliminary data.</text>
</comment>
<dbReference type="Proteomes" id="UP001163046">
    <property type="component" value="Unassembled WGS sequence"/>
</dbReference>
<dbReference type="PANTHER" id="PTHR46961">
    <property type="entry name" value="DYNEIN HEAVY CHAIN 1, AXONEMAL-LIKE PROTEIN"/>
    <property type="match status" value="1"/>
</dbReference>
<feature type="domain" description="Dynein heavy chain linker" evidence="1">
    <location>
        <begin position="96"/>
        <end position="149"/>
    </location>
</feature>
<evidence type="ECO:0000259" key="1">
    <source>
        <dbReference type="Pfam" id="PF08393"/>
    </source>
</evidence>
<dbReference type="InterPro" id="IPR013602">
    <property type="entry name" value="Dynein_heavy_linker"/>
</dbReference>
<dbReference type="EMBL" id="MU825400">
    <property type="protein sequence ID" value="KAJ7392733.1"/>
    <property type="molecule type" value="Genomic_DNA"/>
</dbReference>
<protein>
    <recommendedName>
        <fullName evidence="1">Dynein heavy chain linker domain-containing protein</fullName>
    </recommendedName>
</protein>
<proteinExistence type="predicted"/>
<dbReference type="PANTHER" id="PTHR46961:SF21">
    <property type="entry name" value="LOW QUALITY PROTEIN: DYNEIN BETA CHAIN, FLAGELLAR OUTER ARM-LIKE"/>
    <property type="match status" value="1"/>
</dbReference>
<dbReference type="AlphaFoldDB" id="A0A9X0A3F7"/>